<dbReference type="RefSeq" id="WP_407590548.1">
    <property type="nucleotide sequence ID" value="NZ_JBHDIY010000002.1"/>
</dbReference>
<evidence type="ECO:0008006" key="4">
    <source>
        <dbReference type="Google" id="ProtNLM"/>
    </source>
</evidence>
<keyword evidence="1" id="KW-0732">Signal</keyword>
<dbReference type="InterPro" id="IPR028994">
    <property type="entry name" value="Integrin_alpha_N"/>
</dbReference>
<proteinExistence type="predicted"/>
<evidence type="ECO:0000313" key="2">
    <source>
        <dbReference type="EMBL" id="MFL4468806.1"/>
    </source>
</evidence>
<comment type="caution">
    <text evidence="2">The sequence shown here is derived from an EMBL/GenBank/DDBJ whole genome shotgun (WGS) entry which is preliminary data.</text>
</comment>
<reference evidence="2 3" key="1">
    <citation type="submission" date="2024-08" db="EMBL/GenBank/DDBJ databases">
        <title>Tateyamaria sp. nov., isolated from marine algae.</title>
        <authorList>
            <person name="Choi B.J."/>
            <person name="Kim J.M."/>
            <person name="Lee J.K."/>
            <person name="Choi D.G."/>
            <person name="Bayburt H."/>
            <person name="Baek J.H."/>
            <person name="Han D.M."/>
            <person name="Jeon C.O."/>
        </authorList>
    </citation>
    <scope>NUCLEOTIDE SEQUENCE [LARGE SCALE GENOMIC DNA]</scope>
    <source>
        <strain evidence="2 3">KMU-156</strain>
    </source>
</reference>
<protein>
    <recommendedName>
        <fullName evidence="4">VCBS repeat-containing protein</fullName>
    </recommendedName>
</protein>
<name>A0ABW8US46_9RHOB</name>
<evidence type="ECO:0000256" key="1">
    <source>
        <dbReference type="ARBA" id="ARBA00022729"/>
    </source>
</evidence>
<keyword evidence="3" id="KW-1185">Reference proteome</keyword>
<organism evidence="2 3">
    <name type="scientific">Tateyamaria armeniaca</name>
    <dbReference type="NCBI Taxonomy" id="2518930"/>
    <lineage>
        <taxon>Bacteria</taxon>
        <taxon>Pseudomonadati</taxon>
        <taxon>Pseudomonadota</taxon>
        <taxon>Alphaproteobacteria</taxon>
        <taxon>Rhodobacterales</taxon>
        <taxon>Roseobacteraceae</taxon>
        <taxon>Tateyamaria</taxon>
    </lineage>
</organism>
<sequence>MGDQRLMRRTGDAPAFADVPFAMGVAAQRPYVGGDGRPSTGWHIAFGDVDNDGRDDVFIAKGNVQQMPGNAMEDPNNLLMAQEDRTFAEAGDVAGVASMHRGRGRPWLI</sequence>
<dbReference type="EMBL" id="JBHDIY010000002">
    <property type="protein sequence ID" value="MFL4468806.1"/>
    <property type="molecule type" value="Genomic_DNA"/>
</dbReference>
<accession>A0ABW8US46</accession>
<evidence type="ECO:0000313" key="3">
    <source>
        <dbReference type="Proteomes" id="UP001627408"/>
    </source>
</evidence>
<gene>
    <name evidence="2" type="ORF">ACERZ8_02540</name>
</gene>
<dbReference type="SUPFAM" id="SSF69318">
    <property type="entry name" value="Integrin alpha N-terminal domain"/>
    <property type="match status" value="1"/>
</dbReference>
<dbReference type="Proteomes" id="UP001627408">
    <property type="component" value="Unassembled WGS sequence"/>
</dbReference>
<dbReference type="InterPro" id="IPR013517">
    <property type="entry name" value="FG-GAP"/>
</dbReference>
<dbReference type="Pfam" id="PF01839">
    <property type="entry name" value="FG-GAP"/>
    <property type="match status" value="1"/>
</dbReference>